<dbReference type="InterPro" id="IPR000653">
    <property type="entry name" value="DegT/StrS_aminotransferase"/>
</dbReference>
<reference evidence="7 8" key="1">
    <citation type="submission" date="2018-07" db="EMBL/GenBank/DDBJ databases">
        <title>Genome sequence of Rhodococcus rhodnii ATCC 35071 from Rhodnius prolixus.</title>
        <authorList>
            <person name="Patel V."/>
            <person name="Vogel K.J."/>
        </authorList>
    </citation>
    <scope>NUCLEOTIDE SEQUENCE [LARGE SCALE GENOMIC DNA]</scope>
    <source>
        <strain evidence="7 8">ATCC 35071</strain>
    </source>
</reference>
<dbReference type="GO" id="GO:0030170">
    <property type="term" value="F:pyridoxal phosphate binding"/>
    <property type="evidence" value="ECO:0007669"/>
    <property type="project" value="TreeGrafter"/>
</dbReference>
<evidence type="ECO:0000256" key="5">
    <source>
        <dbReference type="RuleBase" id="RU004508"/>
    </source>
</evidence>
<dbReference type="InterPro" id="IPR015424">
    <property type="entry name" value="PyrdxlP-dep_Trfase"/>
</dbReference>
<feature type="region of interest" description="Disordered" evidence="6">
    <location>
        <begin position="1"/>
        <end position="20"/>
    </location>
</feature>
<organism evidence="7 8">
    <name type="scientific">Rhodococcus rhodnii</name>
    <dbReference type="NCBI Taxonomy" id="38312"/>
    <lineage>
        <taxon>Bacteria</taxon>
        <taxon>Bacillati</taxon>
        <taxon>Actinomycetota</taxon>
        <taxon>Actinomycetes</taxon>
        <taxon>Mycobacteriales</taxon>
        <taxon>Nocardiaceae</taxon>
        <taxon>Rhodococcus</taxon>
    </lineage>
</organism>
<keyword evidence="1 4" id="KW-0663">Pyridoxal phosphate</keyword>
<dbReference type="PANTHER" id="PTHR30244:SF36">
    <property type="entry name" value="3-OXO-GLUCOSE-6-PHOSPHATE:GLUTAMATE AMINOTRANSFERASE"/>
    <property type="match status" value="1"/>
</dbReference>
<dbReference type="AlphaFoldDB" id="A0A6P2CJ50"/>
<feature type="modified residue" description="N6-(pyridoxal phosphate)lysine" evidence="4">
    <location>
        <position position="235"/>
    </location>
</feature>
<evidence type="ECO:0000313" key="7">
    <source>
        <dbReference type="EMBL" id="TXG92373.1"/>
    </source>
</evidence>
<dbReference type="GO" id="GO:0008483">
    <property type="term" value="F:transaminase activity"/>
    <property type="evidence" value="ECO:0007669"/>
    <property type="project" value="UniProtKB-KW"/>
</dbReference>
<comment type="similarity">
    <text evidence="2 5">Belongs to the DegT/DnrJ/EryC1 family.</text>
</comment>
<dbReference type="PIRSF" id="PIRSF000390">
    <property type="entry name" value="PLP_StrS"/>
    <property type="match status" value="1"/>
</dbReference>
<accession>A0A6P2CJ50</accession>
<comment type="caution">
    <text evidence="7">The sequence shown here is derived from an EMBL/GenBank/DDBJ whole genome shotgun (WGS) entry which is preliminary data.</text>
</comment>
<dbReference type="InterPro" id="IPR015421">
    <property type="entry name" value="PyrdxlP-dep_Trfase_major"/>
</dbReference>
<evidence type="ECO:0000256" key="4">
    <source>
        <dbReference type="PIRSR" id="PIRSR000390-2"/>
    </source>
</evidence>
<dbReference type="EMBL" id="QRCM01000001">
    <property type="protein sequence ID" value="TXG92373.1"/>
    <property type="molecule type" value="Genomic_DNA"/>
</dbReference>
<dbReference type="PANTHER" id="PTHR30244">
    <property type="entry name" value="TRANSAMINASE"/>
    <property type="match status" value="1"/>
</dbReference>
<dbReference type="GO" id="GO:0000271">
    <property type="term" value="P:polysaccharide biosynthetic process"/>
    <property type="evidence" value="ECO:0007669"/>
    <property type="project" value="TreeGrafter"/>
</dbReference>
<dbReference type="InterPro" id="IPR015422">
    <property type="entry name" value="PyrdxlP-dep_Trfase_small"/>
</dbReference>
<keyword evidence="7" id="KW-0032">Aminotransferase</keyword>
<evidence type="ECO:0000256" key="3">
    <source>
        <dbReference type="PIRSR" id="PIRSR000390-1"/>
    </source>
</evidence>
<evidence type="ECO:0000256" key="2">
    <source>
        <dbReference type="ARBA" id="ARBA00037999"/>
    </source>
</evidence>
<proteinExistence type="inferred from homology"/>
<feature type="active site" description="Proton acceptor" evidence="3">
    <location>
        <position position="235"/>
    </location>
</feature>
<dbReference type="Proteomes" id="UP000471120">
    <property type="component" value="Unassembled WGS sequence"/>
</dbReference>
<sequence>MSSTRASRGSPASWRAGTRPEVIATYAEPIPGLSNHRPDERRTMTIDMPTPTIPAEGHARRVSALRESLHRQMDSVIDSGAFHNGPFTQRLEGIFSESTGGRTVAGASGTQSLTAAIHAADLEDGAEVILPASTFVSTAFAVADAGAIPVFVDVDPDTYTIDPVAVEQAITQRTRAIAVVHLYGHPADVESINAIANTHGLKVVEDCAQAYGASDRGHAVGTAGDFACFSLWVGKTLGGLGDGGVVVTRNDDDADRIRHLFNVGRSPDDRYLHTTYGFRARMAEIDAAAAVLEAEHSNDWRARRDSIARHYIDEFDGLPITTPHVRDGVDHAWYKFVIRVPDPMRLSDTLASLGIRTEQVYPKLVHHQPAFREIPHRIGPVSTAEEINAHHLCIPVYAELEDDEVDRIVTAVHQHFRTGTVQRP</sequence>
<evidence type="ECO:0000313" key="8">
    <source>
        <dbReference type="Proteomes" id="UP000471120"/>
    </source>
</evidence>
<dbReference type="CDD" id="cd00616">
    <property type="entry name" value="AHBA_syn"/>
    <property type="match status" value="1"/>
</dbReference>
<evidence type="ECO:0000256" key="1">
    <source>
        <dbReference type="ARBA" id="ARBA00022898"/>
    </source>
</evidence>
<dbReference type="Gene3D" id="3.40.640.10">
    <property type="entry name" value="Type I PLP-dependent aspartate aminotransferase-like (Major domain)"/>
    <property type="match status" value="1"/>
</dbReference>
<evidence type="ECO:0000256" key="6">
    <source>
        <dbReference type="SAM" id="MobiDB-lite"/>
    </source>
</evidence>
<gene>
    <name evidence="7" type="ORF">DW322_03705</name>
</gene>
<dbReference type="SUPFAM" id="SSF53383">
    <property type="entry name" value="PLP-dependent transferases"/>
    <property type="match status" value="1"/>
</dbReference>
<name>A0A6P2CJ50_9NOCA</name>
<protein>
    <submittedName>
        <fullName evidence="7">DegT/DnrJ/EryC1/StrS family aminotransferase</fullName>
    </submittedName>
</protein>
<dbReference type="Gene3D" id="3.90.1150.10">
    <property type="entry name" value="Aspartate Aminotransferase, domain 1"/>
    <property type="match status" value="1"/>
</dbReference>
<keyword evidence="7" id="KW-0808">Transferase</keyword>
<dbReference type="Pfam" id="PF01041">
    <property type="entry name" value="DegT_DnrJ_EryC1"/>
    <property type="match status" value="1"/>
</dbReference>